<dbReference type="EMBL" id="VTEU01000007">
    <property type="protein sequence ID" value="TYS57510.1"/>
    <property type="molecule type" value="Genomic_DNA"/>
</dbReference>
<evidence type="ECO:0000313" key="2">
    <source>
        <dbReference type="EMBL" id="TYS57510.1"/>
    </source>
</evidence>
<comment type="caution">
    <text evidence="3">The sequence shown here is derived from an EMBL/GenBank/DDBJ whole genome shotgun (WGS) entry which is preliminary data.</text>
</comment>
<evidence type="ECO:0000313" key="3">
    <source>
        <dbReference type="EMBL" id="TYS74286.1"/>
    </source>
</evidence>
<proteinExistence type="predicted"/>
<dbReference type="Pfam" id="PF11345">
    <property type="entry name" value="DUF3147"/>
    <property type="match status" value="1"/>
</dbReference>
<dbReference type="OrthoDB" id="5397294at2"/>
<reference evidence="4 5" key="1">
    <citation type="submission" date="2019-08" db="EMBL/GenBank/DDBJ databases">
        <title>Bacillus genomes from the desert of Cuatro Cienegas, Coahuila.</title>
        <authorList>
            <person name="Olmedo-Alvarez G."/>
        </authorList>
    </citation>
    <scope>NUCLEOTIDE SEQUENCE [LARGE SCALE GENOMIC DNA]</scope>
    <source>
        <strain evidence="2 4">CH88_3T</strain>
        <strain evidence="3 5">CH98b_3T</strain>
    </source>
</reference>
<dbReference type="EMBL" id="VTET01000001">
    <property type="protein sequence ID" value="TYS74286.1"/>
    <property type="molecule type" value="Genomic_DNA"/>
</dbReference>
<protein>
    <submittedName>
        <fullName evidence="3">DUF3147 family protein</fullName>
    </submittedName>
</protein>
<dbReference type="RefSeq" id="WP_148966569.1">
    <property type="nucleotide sequence ID" value="NZ_JBNILI010000001.1"/>
</dbReference>
<dbReference type="Proteomes" id="UP000324517">
    <property type="component" value="Unassembled WGS sequence"/>
</dbReference>
<feature type="transmembrane region" description="Helical" evidence="1">
    <location>
        <begin position="30"/>
        <end position="47"/>
    </location>
</feature>
<evidence type="ECO:0000313" key="5">
    <source>
        <dbReference type="Proteomes" id="UP000324517"/>
    </source>
</evidence>
<feature type="transmembrane region" description="Helical" evidence="1">
    <location>
        <begin position="59"/>
        <end position="78"/>
    </location>
</feature>
<organism evidence="3 5">
    <name type="scientific">Sutcliffiella horikoshii</name>
    <dbReference type="NCBI Taxonomy" id="79883"/>
    <lineage>
        <taxon>Bacteria</taxon>
        <taxon>Bacillati</taxon>
        <taxon>Bacillota</taxon>
        <taxon>Bacilli</taxon>
        <taxon>Bacillales</taxon>
        <taxon>Bacillaceae</taxon>
        <taxon>Sutcliffiella</taxon>
    </lineage>
</organism>
<evidence type="ECO:0000256" key="1">
    <source>
        <dbReference type="SAM" id="Phobius"/>
    </source>
</evidence>
<gene>
    <name evidence="2" type="ORF">FZC74_15860</name>
    <name evidence="3" type="ORF">FZC75_00845</name>
</gene>
<sequence>MYLLTKIVVSAVIIGIVTEIARRFPTYGGVVAALPLVSLLSIIWLYVQGESSESLSKFALGVLWGFPATAVLLLIVYLSLKQSINLYASIFIGVSGWFVFLILQQNLVNFLKAKIGSLF</sequence>
<accession>A0A5D4S2Y2</accession>
<evidence type="ECO:0000313" key="4">
    <source>
        <dbReference type="Proteomes" id="UP000323393"/>
    </source>
</evidence>
<keyword evidence="1" id="KW-0812">Transmembrane</keyword>
<dbReference type="InterPro" id="IPR021493">
    <property type="entry name" value="DUF3147"/>
</dbReference>
<keyword evidence="1" id="KW-0472">Membrane</keyword>
<dbReference type="NCBIfam" id="NF006750">
    <property type="entry name" value="PRK09272.1-3"/>
    <property type="match status" value="1"/>
</dbReference>
<dbReference type="Proteomes" id="UP000323393">
    <property type="component" value="Unassembled WGS sequence"/>
</dbReference>
<dbReference type="AlphaFoldDB" id="A0A5D4S2Y2"/>
<feature type="transmembrane region" description="Helical" evidence="1">
    <location>
        <begin position="84"/>
        <end position="103"/>
    </location>
</feature>
<keyword evidence="1" id="KW-1133">Transmembrane helix</keyword>
<name>A0A5D4S2Y2_9BACI</name>